<accession>A0A6H5GN82</accession>
<protein>
    <submittedName>
        <fullName evidence="1">Uncharacterized protein</fullName>
    </submittedName>
</protein>
<reference evidence="1 2" key="1">
    <citation type="submission" date="2020-02" db="EMBL/GenBank/DDBJ databases">
        <authorList>
            <person name="Ferguson B K."/>
        </authorList>
    </citation>
    <scope>NUCLEOTIDE SEQUENCE [LARGE SCALE GENOMIC DNA]</scope>
</reference>
<gene>
    <name evidence="1" type="ORF">NTEN_LOCUS9278</name>
</gene>
<feature type="non-terminal residue" evidence="1">
    <location>
        <position position="141"/>
    </location>
</feature>
<evidence type="ECO:0000313" key="2">
    <source>
        <dbReference type="Proteomes" id="UP000479000"/>
    </source>
</evidence>
<evidence type="ECO:0000313" key="1">
    <source>
        <dbReference type="EMBL" id="CAB0003801.1"/>
    </source>
</evidence>
<proteinExistence type="predicted"/>
<dbReference type="AlphaFoldDB" id="A0A6H5GN82"/>
<sequence>MNFRTRESLKAEPYYPRYRLPESLPEQVSPSDSMNALGVVSNQSGTVQDWSDRTNLMVTKIYEANVNIWYEYVIVRLVLNVPKLNDFLYESQSNFLKKQSTVYSSRLKAELEREGQIIQNGVVRMLVLGGAEGGVLRGFQR</sequence>
<dbReference type="Proteomes" id="UP000479000">
    <property type="component" value="Unassembled WGS sequence"/>
</dbReference>
<name>A0A6H5GN82_9HEMI</name>
<organism evidence="1 2">
    <name type="scientific">Nesidiocoris tenuis</name>
    <dbReference type="NCBI Taxonomy" id="355587"/>
    <lineage>
        <taxon>Eukaryota</taxon>
        <taxon>Metazoa</taxon>
        <taxon>Ecdysozoa</taxon>
        <taxon>Arthropoda</taxon>
        <taxon>Hexapoda</taxon>
        <taxon>Insecta</taxon>
        <taxon>Pterygota</taxon>
        <taxon>Neoptera</taxon>
        <taxon>Paraneoptera</taxon>
        <taxon>Hemiptera</taxon>
        <taxon>Heteroptera</taxon>
        <taxon>Panheteroptera</taxon>
        <taxon>Cimicomorpha</taxon>
        <taxon>Miridae</taxon>
        <taxon>Dicyphina</taxon>
        <taxon>Nesidiocoris</taxon>
    </lineage>
</organism>
<dbReference type="EMBL" id="CADCXU010013866">
    <property type="protein sequence ID" value="CAB0003801.1"/>
    <property type="molecule type" value="Genomic_DNA"/>
</dbReference>
<keyword evidence="2" id="KW-1185">Reference proteome</keyword>